<name>A0ACC0G747_9ERIC</name>
<comment type="caution">
    <text evidence="1">The sequence shown here is derived from an EMBL/GenBank/DDBJ whole genome shotgun (WGS) entry which is preliminary data.</text>
</comment>
<gene>
    <name evidence="1" type="ORF">LOK49_LG10G01589</name>
</gene>
<evidence type="ECO:0000313" key="2">
    <source>
        <dbReference type="Proteomes" id="UP001060215"/>
    </source>
</evidence>
<accession>A0ACC0G747</accession>
<organism evidence="1 2">
    <name type="scientific">Camellia lanceoleosa</name>
    <dbReference type="NCBI Taxonomy" id="1840588"/>
    <lineage>
        <taxon>Eukaryota</taxon>
        <taxon>Viridiplantae</taxon>
        <taxon>Streptophyta</taxon>
        <taxon>Embryophyta</taxon>
        <taxon>Tracheophyta</taxon>
        <taxon>Spermatophyta</taxon>
        <taxon>Magnoliopsida</taxon>
        <taxon>eudicotyledons</taxon>
        <taxon>Gunneridae</taxon>
        <taxon>Pentapetalae</taxon>
        <taxon>asterids</taxon>
        <taxon>Ericales</taxon>
        <taxon>Theaceae</taxon>
        <taxon>Camellia</taxon>
    </lineage>
</organism>
<sequence>MASQKHQLHFVLLPLMAPGHFIPMIDMAKLLAQHGVTVTVVTTPLIASRFNPIINRAVESGLPLRLLSLRFPSVEAGLPEGCETIDTIPSLELMKNFHDAIDMLQEPFEQLFELLESCPCCIIADKHIAWVADSARKFQIPRIIFDGMSCLTLLCSHNLRISKVHESVPDSKPFILPGLPHRIELTKALLPILFNAGSSELQKFLNRARAAESEAYGVVINSFEELETRYVDEIRKAKGDKVWCIGPLSLCNKDNFDKAQRGNKPAINENQCLMWLDEQEPGSVVYACLGSFDRLTTPQLIELALGLERSKRPFVWVIKGGGKAGEIEKWVEENRFEERTKERGLLIRGWAPQVLILSHRAVGTFLTHCGWNSTLEGVCAGVPMVTWPMFAEQFLKEKLVVQVLDIGISVGAQGVRPIFEEDKCKELVEREAIKDAVEKVMGEGIHGEERRKRARVLGQMAKKAIQEGGSSYLNMRLLIQDVMKLVNHKDSTQKHSRSYKST</sequence>
<protein>
    <submittedName>
        <fullName evidence="1">UDP-glycosyltransferase 73C3</fullName>
    </submittedName>
</protein>
<proteinExistence type="predicted"/>
<dbReference type="EMBL" id="CM045767">
    <property type="protein sequence ID" value="KAI7996860.1"/>
    <property type="molecule type" value="Genomic_DNA"/>
</dbReference>
<keyword evidence="2" id="KW-1185">Reference proteome</keyword>
<evidence type="ECO:0000313" key="1">
    <source>
        <dbReference type="EMBL" id="KAI7996860.1"/>
    </source>
</evidence>
<reference evidence="1 2" key="1">
    <citation type="journal article" date="2022" name="Plant J.">
        <title>Chromosome-level genome of Camellia lanceoleosa provides a valuable resource for understanding genome evolution and self-incompatibility.</title>
        <authorList>
            <person name="Gong W."/>
            <person name="Xiao S."/>
            <person name="Wang L."/>
            <person name="Liao Z."/>
            <person name="Chang Y."/>
            <person name="Mo W."/>
            <person name="Hu G."/>
            <person name="Li W."/>
            <person name="Zhao G."/>
            <person name="Zhu H."/>
            <person name="Hu X."/>
            <person name="Ji K."/>
            <person name="Xiang X."/>
            <person name="Song Q."/>
            <person name="Yuan D."/>
            <person name="Jin S."/>
            <person name="Zhang L."/>
        </authorList>
    </citation>
    <scope>NUCLEOTIDE SEQUENCE [LARGE SCALE GENOMIC DNA]</scope>
    <source>
        <strain evidence="1">SQ_2022a</strain>
    </source>
</reference>
<dbReference type="Proteomes" id="UP001060215">
    <property type="component" value="Chromosome 10"/>
</dbReference>